<evidence type="ECO:0000259" key="2">
    <source>
        <dbReference type="Pfam" id="PF13556"/>
    </source>
</evidence>
<sequence length="466" mass="50823">MISALTVRDLTLDPSLETNVLAGTSGLGRSLDWAQTSEMPDPWRWLGEGELLMTMGLNFPAHPTEQCRYISKLNSSGVVAVTFGADGMQPPLSAEMLAEADRLSFPVLLTGENTPFVVIARLVAAANGNQQSRSILALSRIYQVAAAQEADQRRQGNWVHELFGVEASVVDTETGCVVIGTHIASQPHAKSHVLNTIRPATLQITHGHDLDALSLVHLKQVLTVDANAILQEALTDIASGEAAVTAQRRRQELDTRTASQRTLIPDGPYRILASPEKHHHRLVLGLALSKVAPLSMKMNGASLTMISTAELKQARTIYAELGIPAGLSSERLDPADLTGAASEAVNAMEVSLRTNNAWTEFEGERISLLARSRTEAREIVRSVLGPLAGTKPSVITLRDSLFLLLDNDLNWQLTSTQLSVHRQTLAYRIRRAEEITGHQLKKVSDLAELWLARQAWQMQGETSDEI</sequence>
<organism evidence="3 4">
    <name type="scientific">Glutamicibacter ectropisis</name>
    <dbReference type="NCBI Taxonomy" id="3046593"/>
    <lineage>
        <taxon>Bacteria</taxon>
        <taxon>Bacillati</taxon>
        <taxon>Actinomycetota</taxon>
        <taxon>Actinomycetes</taxon>
        <taxon>Micrococcales</taxon>
        <taxon>Micrococcaceae</taxon>
        <taxon>Glutamicibacter</taxon>
    </lineage>
</organism>
<feature type="domain" description="Purine catabolism PurC-like" evidence="1">
    <location>
        <begin position="13"/>
        <end position="124"/>
    </location>
</feature>
<dbReference type="RefSeq" id="WP_345472344.1">
    <property type="nucleotide sequence ID" value="NZ_CP125942.1"/>
</dbReference>
<keyword evidence="4" id="KW-1185">Reference proteome</keyword>
<dbReference type="Pfam" id="PF07905">
    <property type="entry name" value="PucR"/>
    <property type="match status" value="1"/>
</dbReference>
<proteinExistence type="predicted"/>
<accession>A0AAU6WDR5</accession>
<dbReference type="EMBL" id="CP125942">
    <property type="protein sequence ID" value="XAO46213.1"/>
    <property type="molecule type" value="Genomic_DNA"/>
</dbReference>
<reference evidence="3 4" key="1">
    <citation type="submission" date="2023-05" db="EMBL/GenBank/DDBJ databases">
        <title>Glutamicibacter sp. B1, complete genome.</title>
        <authorList>
            <person name="Long Y.H."/>
            <person name="Fang T."/>
            <person name="Li X.Y."/>
        </authorList>
    </citation>
    <scope>NUCLEOTIDE SEQUENCE [LARGE SCALE GENOMIC DNA]</scope>
    <source>
        <strain evidence="3 4">B1</strain>
    </source>
</reference>
<evidence type="ECO:0000259" key="1">
    <source>
        <dbReference type="Pfam" id="PF07905"/>
    </source>
</evidence>
<dbReference type="Proteomes" id="UP001486888">
    <property type="component" value="Chromosome"/>
</dbReference>
<evidence type="ECO:0000313" key="3">
    <source>
        <dbReference type="EMBL" id="XAO46213.1"/>
    </source>
</evidence>
<dbReference type="KEGG" id="gey:QMQ05_01310"/>
<evidence type="ECO:0000313" key="4">
    <source>
        <dbReference type="Proteomes" id="UP001486888"/>
    </source>
</evidence>
<dbReference type="Pfam" id="PF13556">
    <property type="entry name" value="HTH_30"/>
    <property type="match status" value="1"/>
</dbReference>
<dbReference type="InterPro" id="IPR025736">
    <property type="entry name" value="PucR_C-HTH_dom"/>
</dbReference>
<dbReference type="InterPro" id="IPR042070">
    <property type="entry name" value="PucR_C-HTH_sf"/>
</dbReference>
<protein>
    <submittedName>
        <fullName evidence="3">PucR family transcriptional regulator ligand-binding domain-containing protein</fullName>
    </submittedName>
</protein>
<dbReference type="AlphaFoldDB" id="A0AAU6WDR5"/>
<dbReference type="PANTHER" id="PTHR33744">
    <property type="entry name" value="CARBOHYDRATE DIACID REGULATOR"/>
    <property type="match status" value="1"/>
</dbReference>
<dbReference type="Gene3D" id="1.10.10.2840">
    <property type="entry name" value="PucR C-terminal helix-turn-helix domain"/>
    <property type="match status" value="1"/>
</dbReference>
<dbReference type="InterPro" id="IPR051448">
    <property type="entry name" value="CdaR-like_regulators"/>
</dbReference>
<name>A0AAU6WDR5_9MICC</name>
<feature type="domain" description="PucR C-terminal helix-turn-helix" evidence="2">
    <location>
        <begin position="397"/>
        <end position="452"/>
    </location>
</feature>
<dbReference type="InterPro" id="IPR012914">
    <property type="entry name" value="PucR_dom"/>
</dbReference>
<gene>
    <name evidence="3" type="ORF">QMQ05_01310</name>
</gene>